<evidence type="ECO:0000313" key="2">
    <source>
        <dbReference type="Proteomes" id="UP000321249"/>
    </source>
</evidence>
<name>A0A5C6TSB4_9SPHN</name>
<dbReference type="Proteomes" id="UP000321249">
    <property type="component" value="Unassembled WGS sequence"/>
</dbReference>
<comment type="caution">
    <text evidence="1">The sequence shown here is derived from an EMBL/GenBank/DDBJ whole genome shotgun (WGS) entry which is preliminary data.</text>
</comment>
<reference evidence="1 2" key="1">
    <citation type="journal article" date="2015" name="J. Microbiol.">
        <title>Sphingosinicella ginsenosidimutans sp. nov., with ginsenoside converting activity.</title>
        <authorList>
            <person name="Kim J.K."/>
            <person name="Kang M.S."/>
            <person name="Park S.C."/>
            <person name="Kim K.M."/>
            <person name="Choi K."/>
            <person name="Yoon M.H."/>
            <person name="Im W.T."/>
        </authorList>
    </citation>
    <scope>NUCLEOTIDE SEQUENCE [LARGE SCALE GENOMIC DNA]</scope>
    <source>
        <strain evidence="1 2">BS-11</strain>
    </source>
</reference>
<keyword evidence="2" id="KW-1185">Reference proteome</keyword>
<dbReference type="PROSITE" id="PS51257">
    <property type="entry name" value="PROKAR_LIPOPROTEIN"/>
    <property type="match status" value="1"/>
</dbReference>
<organism evidence="1 2">
    <name type="scientific">Allosphingosinicella ginsenosidimutans</name>
    <dbReference type="NCBI Taxonomy" id="1176539"/>
    <lineage>
        <taxon>Bacteria</taxon>
        <taxon>Pseudomonadati</taxon>
        <taxon>Pseudomonadota</taxon>
        <taxon>Alphaproteobacteria</taxon>
        <taxon>Sphingomonadales</taxon>
        <taxon>Sphingomonadaceae</taxon>
        <taxon>Allosphingosinicella</taxon>
    </lineage>
</organism>
<evidence type="ECO:0000313" key="1">
    <source>
        <dbReference type="EMBL" id="TXC63237.1"/>
    </source>
</evidence>
<gene>
    <name evidence="1" type="ORF">FRZ32_05910</name>
</gene>
<accession>A0A5C6TSB4</accession>
<sequence length="96" mass="10371">MRAGFALVALALLASCGLPEARLRAGLEHAGIHPRMAGCMAERMARRLSIAQLRRLGDLPRARQADSLDQYLHDVRALGDPEIVRVTSLAAARCAL</sequence>
<proteinExistence type="predicted"/>
<protein>
    <recommendedName>
        <fullName evidence="3">Lipoprotein</fullName>
    </recommendedName>
</protein>
<dbReference type="AlphaFoldDB" id="A0A5C6TSB4"/>
<evidence type="ECO:0008006" key="3">
    <source>
        <dbReference type="Google" id="ProtNLM"/>
    </source>
</evidence>
<dbReference type="RefSeq" id="WP_147042648.1">
    <property type="nucleotide sequence ID" value="NZ_BAABIR010000006.1"/>
</dbReference>
<dbReference type="EMBL" id="VOQQ01000001">
    <property type="protein sequence ID" value="TXC63237.1"/>
    <property type="molecule type" value="Genomic_DNA"/>
</dbReference>
<dbReference type="OrthoDB" id="7409816at2"/>